<accession>A0A3M7QM75</accession>
<feature type="compositionally biased region" description="Basic and acidic residues" evidence="12">
    <location>
        <begin position="435"/>
        <end position="445"/>
    </location>
</feature>
<feature type="compositionally biased region" description="Basic and acidic residues" evidence="12">
    <location>
        <begin position="326"/>
        <end position="340"/>
    </location>
</feature>
<evidence type="ECO:0000313" key="14">
    <source>
        <dbReference type="EMBL" id="RNA12095.1"/>
    </source>
</evidence>
<dbReference type="Gene3D" id="1.10.260.60">
    <property type="match status" value="1"/>
</dbReference>
<evidence type="ECO:0000256" key="2">
    <source>
        <dbReference type="ARBA" id="ARBA00012190"/>
    </source>
</evidence>
<organism evidence="14 15">
    <name type="scientific">Brachionus plicatilis</name>
    <name type="common">Marine rotifer</name>
    <name type="synonym">Brachionus muelleri</name>
    <dbReference type="NCBI Taxonomy" id="10195"/>
    <lineage>
        <taxon>Eukaryota</taxon>
        <taxon>Metazoa</taxon>
        <taxon>Spiralia</taxon>
        <taxon>Gnathifera</taxon>
        <taxon>Rotifera</taxon>
        <taxon>Eurotatoria</taxon>
        <taxon>Monogononta</taxon>
        <taxon>Pseudotrocha</taxon>
        <taxon>Ploima</taxon>
        <taxon>Brachionidae</taxon>
        <taxon>Brachionus</taxon>
    </lineage>
</organism>
<dbReference type="FunFam" id="3.40.50.150:FF:000033">
    <property type="entry name" value="Histone-lysine N-methyltransferase, H3 lysine-79 specific"/>
    <property type="match status" value="1"/>
</dbReference>
<keyword evidence="8 11" id="KW-0539">Nucleus</keyword>
<dbReference type="InterPro" id="IPR029063">
    <property type="entry name" value="SAM-dependent_MTases_sf"/>
</dbReference>
<keyword evidence="4 11" id="KW-0489">Methyltransferase</keyword>
<comment type="catalytic activity">
    <reaction evidence="10 11">
        <text>L-lysyl(79)-[histone H3] + 3 S-adenosyl-L-methionine = N(6),N(6),N(6)-trimethyl-L-lysyl(79)-[histone H3] + 3 S-adenosyl-L-homocysteine + 3 H(+)</text>
        <dbReference type="Rhea" id="RHEA:60328"/>
        <dbReference type="Rhea" id="RHEA-COMP:15549"/>
        <dbReference type="Rhea" id="RHEA-COMP:15552"/>
        <dbReference type="ChEBI" id="CHEBI:15378"/>
        <dbReference type="ChEBI" id="CHEBI:29969"/>
        <dbReference type="ChEBI" id="CHEBI:57856"/>
        <dbReference type="ChEBI" id="CHEBI:59789"/>
        <dbReference type="ChEBI" id="CHEBI:61961"/>
        <dbReference type="EC" id="2.1.1.360"/>
    </reaction>
</comment>
<dbReference type="Proteomes" id="UP000276133">
    <property type="component" value="Unassembled WGS sequence"/>
</dbReference>
<dbReference type="GO" id="GO:0006281">
    <property type="term" value="P:DNA repair"/>
    <property type="evidence" value="ECO:0007669"/>
    <property type="project" value="TreeGrafter"/>
</dbReference>
<gene>
    <name evidence="14" type="ORF">BpHYR1_035673</name>
</gene>
<evidence type="ECO:0000256" key="8">
    <source>
        <dbReference type="ARBA" id="ARBA00023242"/>
    </source>
</evidence>
<dbReference type="AlphaFoldDB" id="A0A3M7QM75"/>
<evidence type="ECO:0000313" key="15">
    <source>
        <dbReference type="Proteomes" id="UP000276133"/>
    </source>
</evidence>
<evidence type="ECO:0000256" key="5">
    <source>
        <dbReference type="ARBA" id="ARBA00022679"/>
    </source>
</evidence>
<protein>
    <recommendedName>
        <fullName evidence="3 11">Histone-lysine N-methyltransferase, H3 lysine-79 specific</fullName>
        <ecNumber evidence="2 11">2.1.1.360</ecNumber>
    </recommendedName>
    <alternativeName>
        <fullName evidence="9 11">Histone H3-K79 methyltransferase</fullName>
    </alternativeName>
</protein>
<dbReference type="InterPro" id="IPR025789">
    <property type="entry name" value="DOT1_dom"/>
</dbReference>
<evidence type="ECO:0000256" key="1">
    <source>
        <dbReference type="ARBA" id="ARBA00004123"/>
    </source>
</evidence>
<sequence length="599" mass="70033">DESNEIIQTIKYLSEEFPEINEILKSYFKISKRFEKFYENLKLLCDSFNEWVEKNQENIRLKKLKVDSLKLRASSRLAKFILHLVYNRAVLEPEKLNQYEPFSPQVYGETSFDLIEEMLKRIKLNEHDAFIDLGSGVGNVVLQVAAVSHCKICYGFEKAEWPARYAIKMEQEFKYWMNFFGKTYSEFRLYKGDFLSNEEFLEVPSTANASMARQISTGDYVKEIIDQSKLIFVNNFAFGAAVDHQLKLRFQDMLEGAFIVSSKPFCSLNFRINDRNTNDLGAILNLNEFEPLNGHVSWTDRSINYYFQKIDRTLLEKYFESKTRLNSRNKEEGENGERLSRSRNRHSNSPHSHRSPNSSDSSSSSYASSLSASSDSSENDNYLSRPRKSKRSLSNENRKRKSSSVVSESEKKPKSNLKKKRKLIKEHKKERKRSKSLDKQEKKTLEKMHIQVSKMTKLAKEDKKLTAISKSIALIQKDSKEVSTRDDYNHKAMTRLSNDNLDTRLLKDTKISNRFSKHLIKNGLDKVCNGDLQNDLKNSHTPSENEINEDMAKRELGEDIINSIDDYFKICRQQYIKYLLYMKSNEYKEKINLEYQKEL</sequence>
<dbReference type="PROSITE" id="PS51569">
    <property type="entry name" value="DOT1"/>
    <property type="match status" value="1"/>
</dbReference>
<feature type="compositionally biased region" description="Low complexity" evidence="12">
    <location>
        <begin position="355"/>
        <end position="384"/>
    </location>
</feature>
<feature type="non-terminal residue" evidence="14">
    <location>
        <position position="599"/>
    </location>
</feature>
<dbReference type="EMBL" id="REGN01005765">
    <property type="protein sequence ID" value="RNA12095.1"/>
    <property type="molecule type" value="Genomic_DNA"/>
</dbReference>
<dbReference type="STRING" id="10195.A0A3M7QM75"/>
<feature type="domain" description="DOT1" evidence="13">
    <location>
        <begin position="1"/>
        <end position="323"/>
    </location>
</feature>
<comment type="miscellaneous">
    <text evidence="11">In contrast to other lysine histone methyltransferases, it does not contain a SET domain, suggesting the existence of another mechanism for methylation of lysine residues of histones.</text>
</comment>
<reference evidence="14 15" key="1">
    <citation type="journal article" date="2018" name="Sci. Rep.">
        <title>Genomic signatures of local adaptation to the degree of environmental predictability in rotifers.</title>
        <authorList>
            <person name="Franch-Gras L."/>
            <person name="Hahn C."/>
            <person name="Garcia-Roger E.M."/>
            <person name="Carmona M.J."/>
            <person name="Serra M."/>
            <person name="Gomez A."/>
        </authorList>
    </citation>
    <scope>NUCLEOTIDE SEQUENCE [LARGE SCALE GENOMIC DNA]</scope>
    <source>
        <strain evidence="14">HYR1</strain>
    </source>
</reference>
<dbReference type="GO" id="GO:0032259">
    <property type="term" value="P:methylation"/>
    <property type="evidence" value="ECO:0007669"/>
    <property type="project" value="UniProtKB-KW"/>
</dbReference>
<dbReference type="InterPro" id="IPR030445">
    <property type="entry name" value="H3-K79_meTrfase"/>
</dbReference>
<dbReference type="GO" id="GO:0005634">
    <property type="term" value="C:nucleus"/>
    <property type="evidence" value="ECO:0007669"/>
    <property type="project" value="UniProtKB-SubCell"/>
</dbReference>
<comment type="similarity">
    <text evidence="11">Belongs to the class I-like SAM-binding methyltransferase superfamily. DOT1 family.</text>
</comment>
<feature type="compositionally biased region" description="Basic residues" evidence="12">
    <location>
        <begin position="341"/>
        <end position="354"/>
    </location>
</feature>
<comment type="function">
    <text evidence="11">Histone methyltransferase that specifically trimethylates histone H3 to form H3K79me3. This methylation is required for telomere silencing and for the pachytene checkpoint during the meiotic cell cycle by allowing the recruitment of RAD9 to double strand breaks. Nucleosomes are preferred as substrate compared to free histone.</text>
</comment>
<dbReference type="OrthoDB" id="443402at2759"/>
<feature type="region of interest" description="Disordered" evidence="12">
    <location>
        <begin position="326"/>
        <end position="445"/>
    </location>
</feature>
<evidence type="ECO:0000256" key="7">
    <source>
        <dbReference type="ARBA" id="ARBA00022853"/>
    </source>
</evidence>
<dbReference type="Gene3D" id="3.40.50.150">
    <property type="entry name" value="Vaccinia Virus protein VP39"/>
    <property type="match status" value="1"/>
</dbReference>
<evidence type="ECO:0000256" key="6">
    <source>
        <dbReference type="ARBA" id="ARBA00022691"/>
    </source>
</evidence>
<evidence type="ECO:0000256" key="11">
    <source>
        <dbReference type="RuleBase" id="RU271113"/>
    </source>
</evidence>
<keyword evidence="5 11" id="KW-0808">Transferase</keyword>
<keyword evidence="15" id="KW-1185">Reference proteome</keyword>
<dbReference type="SUPFAM" id="SSF53335">
    <property type="entry name" value="S-adenosyl-L-methionine-dependent methyltransferases"/>
    <property type="match status" value="1"/>
</dbReference>
<name>A0A3M7QM75_BRAPC</name>
<comment type="subcellular location">
    <subcellularLocation>
        <location evidence="1 11">Nucleus</location>
    </subcellularLocation>
</comment>
<proteinExistence type="inferred from homology"/>
<dbReference type="GO" id="GO:0000077">
    <property type="term" value="P:DNA damage checkpoint signaling"/>
    <property type="evidence" value="ECO:0007669"/>
    <property type="project" value="TreeGrafter"/>
</dbReference>
<evidence type="ECO:0000256" key="3">
    <source>
        <dbReference type="ARBA" id="ARBA00020987"/>
    </source>
</evidence>
<feature type="compositionally biased region" description="Basic residues" evidence="12">
    <location>
        <begin position="414"/>
        <end position="434"/>
    </location>
</feature>
<feature type="non-terminal residue" evidence="14">
    <location>
        <position position="1"/>
    </location>
</feature>
<dbReference type="PANTHER" id="PTHR21451">
    <property type="entry name" value="HISTONE H3 METHYLTRANSFERASE"/>
    <property type="match status" value="1"/>
</dbReference>
<dbReference type="Pfam" id="PF08123">
    <property type="entry name" value="DOT1"/>
    <property type="match status" value="2"/>
</dbReference>
<comment type="caution">
    <text evidence="14">The sequence shown here is derived from an EMBL/GenBank/DDBJ whole genome shotgun (WGS) entry which is preliminary data.</text>
</comment>
<keyword evidence="6 11" id="KW-0949">S-adenosyl-L-methionine</keyword>
<evidence type="ECO:0000259" key="13">
    <source>
        <dbReference type="PROSITE" id="PS51569"/>
    </source>
</evidence>
<dbReference type="PANTHER" id="PTHR21451:SF0">
    <property type="entry name" value="HISTONE-LYSINE N-METHYLTRANSFERASE, H3 LYSINE-79 SPECIFIC"/>
    <property type="match status" value="1"/>
</dbReference>
<dbReference type="GO" id="GO:0140956">
    <property type="term" value="F:histone H3K79 trimethyltransferase activity"/>
    <property type="evidence" value="ECO:0007669"/>
    <property type="project" value="UniProtKB-EC"/>
</dbReference>
<evidence type="ECO:0000256" key="9">
    <source>
        <dbReference type="ARBA" id="ARBA00029821"/>
    </source>
</evidence>
<keyword evidence="7 11" id="KW-0156">Chromatin regulator</keyword>
<evidence type="ECO:0000256" key="4">
    <source>
        <dbReference type="ARBA" id="ARBA00022603"/>
    </source>
</evidence>
<evidence type="ECO:0000256" key="12">
    <source>
        <dbReference type="SAM" id="MobiDB-lite"/>
    </source>
</evidence>
<dbReference type="EC" id="2.1.1.360" evidence="2 11"/>
<evidence type="ECO:0000256" key="10">
    <source>
        <dbReference type="ARBA" id="ARBA00047770"/>
    </source>
</evidence>